<dbReference type="RefSeq" id="WP_127858275.1">
    <property type="nucleotide sequence ID" value="NZ_JAVIIX010000001.1"/>
</dbReference>
<feature type="domain" description="N-acetyltransferase" evidence="3">
    <location>
        <begin position="1"/>
        <end position="162"/>
    </location>
</feature>
<protein>
    <submittedName>
        <fullName evidence="4">GNAT family N-acetyltransferase</fullName>
    </submittedName>
</protein>
<organism evidence="4 5">
    <name type="scientific">Mesorhizobium dulcispinae</name>
    <dbReference type="NCBI Taxonomy" id="3072316"/>
    <lineage>
        <taxon>Bacteria</taxon>
        <taxon>Pseudomonadati</taxon>
        <taxon>Pseudomonadota</taxon>
        <taxon>Alphaproteobacteria</taxon>
        <taxon>Hyphomicrobiales</taxon>
        <taxon>Phyllobacteriaceae</taxon>
        <taxon>Mesorhizobium</taxon>
    </lineage>
</organism>
<dbReference type="CDD" id="cd04301">
    <property type="entry name" value="NAT_SF"/>
    <property type="match status" value="1"/>
</dbReference>
<keyword evidence="5" id="KW-1185">Reference proteome</keyword>
<proteinExistence type="predicted"/>
<comment type="caution">
    <text evidence="4">The sequence shown here is derived from an EMBL/GenBank/DDBJ whole genome shotgun (WGS) entry which is preliminary data.</text>
</comment>
<sequence>MFVRTASERDLAAVRALLVETWHATYDGIYGAKRVAEITDDWHSLASLRARLARPNSEFLVADDGKRIGGMAFASATTDPKIVLLNQLYVHPDCQRQGIGQSLLDEVELSFPEARTLRLEVEEANAPAIAFYEANGFRPAGRTADCGGGSGIPALILEKRLG</sequence>
<evidence type="ECO:0000259" key="3">
    <source>
        <dbReference type="PROSITE" id="PS51186"/>
    </source>
</evidence>
<dbReference type="Gene3D" id="3.40.630.30">
    <property type="match status" value="1"/>
</dbReference>
<dbReference type="PANTHER" id="PTHR43877">
    <property type="entry name" value="AMINOALKYLPHOSPHONATE N-ACETYLTRANSFERASE-RELATED-RELATED"/>
    <property type="match status" value="1"/>
</dbReference>
<gene>
    <name evidence="4" type="ORF">RFM27_00520</name>
</gene>
<evidence type="ECO:0000256" key="1">
    <source>
        <dbReference type="ARBA" id="ARBA00022679"/>
    </source>
</evidence>
<dbReference type="Pfam" id="PF13508">
    <property type="entry name" value="Acetyltransf_7"/>
    <property type="match status" value="1"/>
</dbReference>
<reference evidence="4 5" key="1">
    <citation type="submission" date="2023-08" db="EMBL/GenBank/DDBJ databases">
        <title>Implementing the SeqCode for naming new Mesorhizobium species isolated from Vachellia karroo root nodules.</title>
        <authorList>
            <person name="Van Lill M."/>
        </authorList>
    </citation>
    <scope>NUCLEOTIDE SEQUENCE [LARGE SCALE GENOMIC DNA]</scope>
    <source>
        <strain evidence="4 5">VK23A</strain>
    </source>
</reference>
<keyword evidence="2" id="KW-0012">Acyltransferase</keyword>
<dbReference type="SUPFAM" id="SSF55729">
    <property type="entry name" value="Acyl-CoA N-acyltransferases (Nat)"/>
    <property type="match status" value="1"/>
</dbReference>
<dbReference type="InterPro" id="IPR000182">
    <property type="entry name" value="GNAT_dom"/>
</dbReference>
<accession>A0ABU4X6X4</accession>
<evidence type="ECO:0000256" key="2">
    <source>
        <dbReference type="ARBA" id="ARBA00023315"/>
    </source>
</evidence>
<dbReference type="Proteomes" id="UP001271780">
    <property type="component" value="Unassembled WGS sequence"/>
</dbReference>
<dbReference type="EMBL" id="JAVIIZ010000001">
    <property type="protein sequence ID" value="MDX8470562.1"/>
    <property type="molecule type" value="Genomic_DNA"/>
</dbReference>
<dbReference type="InterPro" id="IPR050832">
    <property type="entry name" value="Bact_Acetyltransf"/>
</dbReference>
<keyword evidence="1" id="KW-0808">Transferase</keyword>
<name>A0ABU4X6X4_9HYPH</name>
<evidence type="ECO:0000313" key="5">
    <source>
        <dbReference type="Proteomes" id="UP001271780"/>
    </source>
</evidence>
<dbReference type="InterPro" id="IPR016181">
    <property type="entry name" value="Acyl_CoA_acyltransferase"/>
</dbReference>
<dbReference type="PROSITE" id="PS51186">
    <property type="entry name" value="GNAT"/>
    <property type="match status" value="1"/>
</dbReference>
<evidence type="ECO:0000313" key="4">
    <source>
        <dbReference type="EMBL" id="MDX8470562.1"/>
    </source>
</evidence>